<feature type="coiled-coil region" evidence="5">
    <location>
        <begin position="17"/>
        <end position="44"/>
    </location>
</feature>
<evidence type="ECO:0000313" key="7">
    <source>
        <dbReference type="EMBL" id="CAD9038400.1"/>
    </source>
</evidence>
<keyword evidence="2" id="KW-0963">Cytoplasm</keyword>
<feature type="region of interest" description="Disordered" evidence="6">
    <location>
        <begin position="188"/>
        <end position="241"/>
    </location>
</feature>
<evidence type="ECO:0008006" key="8">
    <source>
        <dbReference type="Google" id="ProtNLM"/>
    </source>
</evidence>
<dbReference type="GO" id="GO:0045503">
    <property type="term" value="F:dynein light chain binding"/>
    <property type="evidence" value="ECO:0007669"/>
    <property type="project" value="TreeGrafter"/>
</dbReference>
<dbReference type="PANTHER" id="PTHR12442:SF22">
    <property type="entry name" value="CYTOPLASMIC DYNEIN 1 INTERMEDIATE CHAIN-RELATED"/>
    <property type="match status" value="1"/>
</dbReference>
<dbReference type="GO" id="GO:0005737">
    <property type="term" value="C:cytoplasm"/>
    <property type="evidence" value="ECO:0007669"/>
    <property type="project" value="UniProtKB-SubCell"/>
</dbReference>
<dbReference type="Pfam" id="PF00400">
    <property type="entry name" value="WD40"/>
    <property type="match status" value="1"/>
</dbReference>
<dbReference type="InterPro" id="IPR015943">
    <property type="entry name" value="WD40/YVTN_repeat-like_dom_sf"/>
</dbReference>
<gene>
    <name evidence="7" type="ORF">EGYM00392_LOCUS49562</name>
</gene>
<proteinExistence type="predicted"/>
<dbReference type="PANTHER" id="PTHR12442">
    <property type="entry name" value="DYNEIN INTERMEDIATE CHAIN"/>
    <property type="match status" value="1"/>
</dbReference>
<dbReference type="SUPFAM" id="SSF50978">
    <property type="entry name" value="WD40 repeat-like"/>
    <property type="match status" value="1"/>
</dbReference>
<dbReference type="EMBL" id="HBGA01133716">
    <property type="protein sequence ID" value="CAD9038400.1"/>
    <property type="molecule type" value="Transcribed_RNA"/>
</dbReference>
<dbReference type="GO" id="GO:0045504">
    <property type="term" value="F:dynein heavy chain binding"/>
    <property type="evidence" value="ECO:0007669"/>
    <property type="project" value="TreeGrafter"/>
</dbReference>
<dbReference type="InterPro" id="IPR050687">
    <property type="entry name" value="Dynein_IC"/>
</dbReference>
<dbReference type="GO" id="GO:0010970">
    <property type="term" value="P:transport along microtubule"/>
    <property type="evidence" value="ECO:0007669"/>
    <property type="project" value="TreeGrafter"/>
</dbReference>
<evidence type="ECO:0000256" key="4">
    <source>
        <dbReference type="ARBA" id="ARBA00022737"/>
    </source>
</evidence>
<dbReference type="AlphaFoldDB" id="A0A7S1JB51"/>
<evidence type="ECO:0000256" key="2">
    <source>
        <dbReference type="ARBA" id="ARBA00022490"/>
    </source>
</evidence>
<accession>A0A7S1JB51</accession>
<dbReference type="GO" id="GO:0005868">
    <property type="term" value="C:cytoplasmic dynein complex"/>
    <property type="evidence" value="ECO:0007669"/>
    <property type="project" value="TreeGrafter"/>
</dbReference>
<keyword evidence="5" id="KW-0175">Coiled coil</keyword>
<organism evidence="7">
    <name type="scientific">Eutreptiella gymnastica</name>
    <dbReference type="NCBI Taxonomy" id="73025"/>
    <lineage>
        <taxon>Eukaryota</taxon>
        <taxon>Discoba</taxon>
        <taxon>Euglenozoa</taxon>
        <taxon>Euglenida</taxon>
        <taxon>Spirocuta</taxon>
        <taxon>Euglenophyceae</taxon>
        <taxon>Eutreptiales</taxon>
        <taxon>Eutreptiaceae</taxon>
        <taxon>Eutreptiella</taxon>
    </lineage>
</organism>
<reference evidence="7" key="1">
    <citation type="submission" date="2021-01" db="EMBL/GenBank/DDBJ databases">
        <authorList>
            <person name="Corre E."/>
            <person name="Pelletier E."/>
            <person name="Niang G."/>
            <person name="Scheremetjew M."/>
            <person name="Finn R."/>
            <person name="Kale V."/>
            <person name="Holt S."/>
            <person name="Cochrane G."/>
            <person name="Meng A."/>
            <person name="Brown T."/>
            <person name="Cohen L."/>
        </authorList>
    </citation>
    <scope>NUCLEOTIDE SEQUENCE</scope>
    <source>
        <strain evidence="7">NIES-381</strain>
    </source>
</reference>
<name>A0A7S1JB51_9EUGL</name>
<comment type="subcellular location">
    <subcellularLocation>
        <location evidence="1">Cytoplasm</location>
    </subcellularLocation>
</comment>
<keyword evidence="3" id="KW-0853">WD repeat</keyword>
<protein>
    <recommendedName>
        <fullName evidence="8">Guanine nucleotide-binding protein subunit beta-like protein</fullName>
    </recommendedName>
</protein>
<dbReference type="Gene3D" id="2.130.10.10">
    <property type="entry name" value="YVTN repeat-like/Quinoprotein amine dehydrogenase"/>
    <property type="match status" value="2"/>
</dbReference>
<evidence type="ECO:0000256" key="6">
    <source>
        <dbReference type="SAM" id="MobiDB-lite"/>
    </source>
</evidence>
<evidence type="ECO:0000256" key="1">
    <source>
        <dbReference type="ARBA" id="ARBA00004496"/>
    </source>
</evidence>
<dbReference type="InterPro" id="IPR036322">
    <property type="entry name" value="WD40_repeat_dom_sf"/>
</dbReference>
<dbReference type="SMART" id="SM00320">
    <property type="entry name" value="WD40"/>
    <property type="match status" value="5"/>
</dbReference>
<dbReference type="InterPro" id="IPR001680">
    <property type="entry name" value="WD40_rpt"/>
</dbReference>
<evidence type="ECO:0000256" key="5">
    <source>
        <dbReference type="SAM" id="Coils"/>
    </source>
</evidence>
<evidence type="ECO:0000256" key="3">
    <source>
        <dbReference type="ARBA" id="ARBA00022574"/>
    </source>
</evidence>
<sequence>MSVNGEADRPVGREAKILQMQNELAEKRRKLQEMNRTRKDLIDKKSSVSPSSLTSANLDAFNRSYGAASEISISAASGMSGIPTAPSVSSIHPSIAPTSSTSVSYLDHIREKLYMEERERQQQVNKEANAAAAAAAAKAAKPPVKLSVARHILYDVPPEWRENYSKEVNTDLTGQAIEAAFARRASTLESTDAGPLWSPNPKAGPRAPHESPARTQLSDVSFGSEHLHGSPSHAARATQMSPAEVRTITSDPGFSDFLTKTSLLMERALNVNFDVIIDSGNESHTVEVGEKVRQRQVFFDEKWSKNKAITSLSFNHKQPELFLASYYGRQDGGSVSKSSGSCVCVWSLHLPQRAAYVYECQGEVTKAFYCKQRPQMIIGATTTGQIVLWDVRSGPDPVMRSPRTFEGHTEPVFGMQVVGTTSSHSLTTLSADGRLCIWGLDDLREPRQMVDLKWDVEMRDAGSTISKPISACTLAFLEQDPQKFFVGAEDGVLYNGAMHSGPDSVPALGDKYEGHMGPITGLHCHPNTGGTGDFGDLMLTCSMDWSCRLWTTRRNRERKYKQCLYSFDEYQEAVYDVQWSPVHPATFASVDGTGNLQLWHLGQTFETPISELDITKGHALNRLVWSPDGRGIAVGDARGNLTWCDVASDIAIPNNDDCDKMSRRIDECWSL</sequence>
<keyword evidence="4" id="KW-0677">Repeat</keyword>